<organism evidence="1 2">
    <name type="scientific">Paenibacillus hemerocallicola</name>
    <dbReference type="NCBI Taxonomy" id="1172614"/>
    <lineage>
        <taxon>Bacteria</taxon>
        <taxon>Bacillati</taxon>
        <taxon>Bacillota</taxon>
        <taxon>Bacilli</taxon>
        <taxon>Bacillales</taxon>
        <taxon>Paenibacillaceae</taxon>
        <taxon>Paenibacillus</taxon>
    </lineage>
</organism>
<name>A0A5C4TCF7_9BACL</name>
<dbReference type="RefSeq" id="WP_139601734.1">
    <property type="nucleotide sequence ID" value="NZ_VDCQ01000009.1"/>
</dbReference>
<gene>
    <name evidence="1" type="ORF">FE784_08585</name>
</gene>
<keyword evidence="2" id="KW-1185">Reference proteome</keyword>
<comment type="caution">
    <text evidence="1">The sequence shown here is derived from an EMBL/GenBank/DDBJ whole genome shotgun (WGS) entry which is preliminary data.</text>
</comment>
<evidence type="ECO:0000313" key="1">
    <source>
        <dbReference type="EMBL" id="TNJ66615.1"/>
    </source>
</evidence>
<accession>A0A5C4TCF7</accession>
<dbReference type="OrthoDB" id="2668758at2"/>
<dbReference type="Proteomes" id="UP000307943">
    <property type="component" value="Unassembled WGS sequence"/>
</dbReference>
<sequence>MKAFTPWFNNGIDFGVGTVNACAIPIQAWGNASDQGSLDNDDARSLRQYSTKDVPAVTGSTSEKTLWTPVSYKGGYPIYGDTVRLKLRGPCELSQDAVLRVKIGSSVIREFPVPAGTSSWALDADLFNTGASDVRHYCSLSTQNTHSSLYGSSGQAIKAMGNSAVTVSVQLGSAGDHLTVGFACCDTTLFG</sequence>
<evidence type="ECO:0000313" key="2">
    <source>
        <dbReference type="Proteomes" id="UP000307943"/>
    </source>
</evidence>
<reference evidence="1 2" key="1">
    <citation type="submission" date="2019-05" db="EMBL/GenBank/DDBJ databases">
        <title>We sequenced the genome of Paenibacillus hemerocallicola KCTC 33185 for further insight into its adaptation and study the phylogeny of Paenibacillus.</title>
        <authorList>
            <person name="Narsing Rao M.P."/>
        </authorList>
    </citation>
    <scope>NUCLEOTIDE SEQUENCE [LARGE SCALE GENOMIC DNA]</scope>
    <source>
        <strain evidence="1 2">KCTC 33185</strain>
    </source>
</reference>
<protein>
    <submittedName>
        <fullName evidence="1">Uncharacterized protein</fullName>
    </submittedName>
</protein>
<dbReference type="EMBL" id="VDCQ01000009">
    <property type="protein sequence ID" value="TNJ66615.1"/>
    <property type="molecule type" value="Genomic_DNA"/>
</dbReference>
<dbReference type="AlphaFoldDB" id="A0A5C4TCF7"/>
<proteinExistence type="predicted"/>